<evidence type="ECO:0000313" key="6">
    <source>
        <dbReference type="EMBL" id="WAB80670.1"/>
    </source>
</evidence>
<evidence type="ECO:0000313" key="7">
    <source>
        <dbReference type="Proteomes" id="UP001164706"/>
    </source>
</evidence>
<organism evidence="6 7">
    <name type="scientific">Microcella daejeonensis</name>
    <dbReference type="NCBI Taxonomy" id="2994971"/>
    <lineage>
        <taxon>Bacteria</taxon>
        <taxon>Bacillati</taxon>
        <taxon>Actinomycetota</taxon>
        <taxon>Actinomycetes</taxon>
        <taxon>Micrococcales</taxon>
        <taxon>Microbacteriaceae</taxon>
        <taxon>Microcella</taxon>
    </lineage>
</organism>
<evidence type="ECO:0000256" key="2">
    <source>
        <dbReference type="ARBA" id="ARBA00022576"/>
    </source>
</evidence>
<dbReference type="InterPro" id="IPR051326">
    <property type="entry name" value="Kynurenine-oxoglutarate_AT"/>
</dbReference>
<dbReference type="Proteomes" id="UP001164706">
    <property type="component" value="Chromosome"/>
</dbReference>
<keyword evidence="4" id="KW-0663">Pyridoxal phosphate</keyword>
<dbReference type="InterPro" id="IPR015421">
    <property type="entry name" value="PyrdxlP-dep_Trfase_major"/>
</dbReference>
<dbReference type="KEGG" id="mdb:OVN18_08825"/>
<name>A0A9E8MJF8_9MICO</name>
<dbReference type="GO" id="GO:0030170">
    <property type="term" value="F:pyridoxal phosphate binding"/>
    <property type="evidence" value="ECO:0007669"/>
    <property type="project" value="InterPro"/>
</dbReference>
<dbReference type="InterPro" id="IPR015422">
    <property type="entry name" value="PyrdxlP-dep_Trfase_small"/>
</dbReference>
<dbReference type="Gene3D" id="3.40.640.10">
    <property type="entry name" value="Type I PLP-dependent aspartate aminotransferase-like (Major domain)"/>
    <property type="match status" value="1"/>
</dbReference>
<dbReference type="AlphaFoldDB" id="A0A9E8MJF8"/>
<dbReference type="EMBL" id="CP113089">
    <property type="protein sequence ID" value="WAB80670.1"/>
    <property type="molecule type" value="Genomic_DNA"/>
</dbReference>
<accession>A0A9E8MJF8</accession>
<gene>
    <name evidence="6" type="ORF">OVN18_08825</name>
</gene>
<dbReference type="GO" id="GO:0005737">
    <property type="term" value="C:cytoplasm"/>
    <property type="evidence" value="ECO:0007669"/>
    <property type="project" value="TreeGrafter"/>
</dbReference>
<feature type="domain" description="Aminotransferase class I/classII large" evidence="5">
    <location>
        <begin position="39"/>
        <end position="394"/>
    </location>
</feature>
<keyword evidence="7" id="KW-1185">Reference proteome</keyword>
<dbReference type="PANTHER" id="PTHR43807">
    <property type="entry name" value="FI04487P"/>
    <property type="match status" value="1"/>
</dbReference>
<sequence length="400" mass="42379">MSDDAPWMRTVRAAGLLGPDGVARPTIFAEMSALAARYDAVNLGQGFPDEDAPAAVLDAAVAAIRAGVNQYPPGRGEPDLRAAIAEHRLRFRGDVLDPATEVLVTAGATEALAATLLALVRPGDEVAVIEPAYDAYAALIGLTGARMARIPLEGPEQQPSIAAIDAAIGPRTRVVLVNSPHNPTGTVIEPALLDRIARRAAEHDAVIVADEVYEHLVYDGRTHTSMSSLEAGQGRTLVISSAAKTFRVTGWKIGWITGPAALIDAVMAVKQFLTYVNGAPFQPAVAVGLRLGDDYFDGLRASLERRRDLLSAGLEAAGFAVSPSRGSYFVVADPGPLGIDDGDAFARELVRETRVASIPLIAFAPGSTDARTRRSLRFAFCRTDEAVEEAVSRLARLGRR</sequence>
<keyword evidence="2 6" id="KW-0032">Aminotransferase</keyword>
<dbReference type="Gene3D" id="3.90.1150.10">
    <property type="entry name" value="Aspartate Aminotransferase, domain 1"/>
    <property type="match status" value="1"/>
</dbReference>
<dbReference type="PANTHER" id="PTHR43807:SF20">
    <property type="entry name" value="FI04487P"/>
    <property type="match status" value="1"/>
</dbReference>
<reference evidence="6" key="1">
    <citation type="submission" date="2022-11" db="EMBL/GenBank/DDBJ databases">
        <title>Description of Microcella daejonensis nov. sp, isolated from riverside soil.</title>
        <authorList>
            <person name="Molina K.M."/>
            <person name="Kim S.B."/>
        </authorList>
    </citation>
    <scope>NUCLEOTIDE SEQUENCE</scope>
    <source>
        <strain evidence="6">MMS21-STM12</strain>
    </source>
</reference>
<dbReference type="SUPFAM" id="SSF53383">
    <property type="entry name" value="PLP-dependent transferases"/>
    <property type="match status" value="1"/>
</dbReference>
<dbReference type="GO" id="GO:0016212">
    <property type="term" value="F:kynurenine-oxoglutarate transaminase activity"/>
    <property type="evidence" value="ECO:0007669"/>
    <property type="project" value="TreeGrafter"/>
</dbReference>
<evidence type="ECO:0000259" key="5">
    <source>
        <dbReference type="Pfam" id="PF00155"/>
    </source>
</evidence>
<protein>
    <submittedName>
        <fullName evidence="6">Aminotransferase class I/II-fold pyridoxal phosphate-dependent enzyme</fullName>
    </submittedName>
</protein>
<dbReference type="InterPro" id="IPR004839">
    <property type="entry name" value="Aminotransferase_I/II_large"/>
</dbReference>
<proteinExistence type="predicted"/>
<dbReference type="Pfam" id="PF00155">
    <property type="entry name" value="Aminotran_1_2"/>
    <property type="match status" value="1"/>
</dbReference>
<dbReference type="InterPro" id="IPR015424">
    <property type="entry name" value="PyrdxlP-dep_Trfase"/>
</dbReference>
<comment type="cofactor">
    <cofactor evidence="1">
        <name>pyridoxal 5'-phosphate</name>
        <dbReference type="ChEBI" id="CHEBI:597326"/>
    </cofactor>
</comment>
<evidence type="ECO:0000256" key="4">
    <source>
        <dbReference type="ARBA" id="ARBA00022898"/>
    </source>
</evidence>
<evidence type="ECO:0000256" key="1">
    <source>
        <dbReference type="ARBA" id="ARBA00001933"/>
    </source>
</evidence>
<dbReference type="RefSeq" id="WP_267780353.1">
    <property type="nucleotide sequence ID" value="NZ_CP113089.1"/>
</dbReference>
<evidence type="ECO:0000256" key="3">
    <source>
        <dbReference type="ARBA" id="ARBA00022679"/>
    </source>
</evidence>
<keyword evidence="3" id="KW-0808">Transferase</keyword>
<dbReference type="CDD" id="cd00609">
    <property type="entry name" value="AAT_like"/>
    <property type="match status" value="1"/>
</dbReference>